<dbReference type="RefSeq" id="XP_022578661.1">
    <property type="nucleotide sequence ID" value="XM_022730257.1"/>
</dbReference>
<evidence type="ECO:0000256" key="6">
    <source>
        <dbReference type="ARBA" id="ARBA00022723"/>
    </source>
</evidence>
<feature type="domain" description="RNase H type-1" evidence="11">
    <location>
        <begin position="214"/>
        <end position="351"/>
    </location>
</feature>
<dbReference type="InterPro" id="IPR009027">
    <property type="entry name" value="Ribosomal_bL9/RNase_H1_N"/>
</dbReference>
<reference evidence="13" key="1">
    <citation type="journal article" date="2017" name="Genome Biol.">
        <title>Comparative genomics reveals high biological diversity and specific adaptations in the industrially and medically important fungal genus Aspergillus.</title>
        <authorList>
            <person name="de Vries R.P."/>
            <person name="Riley R."/>
            <person name="Wiebenga A."/>
            <person name="Aguilar-Osorio G."/>
            <person name="Amillis S."/>
            <person name="Uchima C.A."/>
            <person name="Anderluh G."/>
            <person name="Asadollahi M."/>
            <person name="Askin M."/>
            <person name="Barry K."/>
            <person name="Battaglia E."/>
            <person name="Bayram O."/>
            <person name="Benocci T."/>
            <person name="Braus-Stromeyer S.A."/>
            <person name="Caldana C."/>
            <person name="Canovas D."/>
            <person name="Cerqueira G.C."/>
            <person name="Chen F."/>
            <person name="Chen W."/>
            <person name="Choi C."/>
            <person name="Clum A."/>
            <person name="Dos Santos R.A."/>
            <person name="Damasio A.R."/>
            <person name="Diallinas G."/>
            <person name="Emri T."/>
            <person name="Fekete E."/>
            <person name="Flipphi M."/>
            <person name="Freyberg S."/>
            <person name="Gallo A."/>
            <person name="Gournas C."/>
            <person name="Habgood R."/>
            <person name="Hainaut M."/>
            <person name="Harispe M.L."/>
            <person name="Henrissat B."/>
            <person name="Hilden K.S."/>
            <person name="Hope R."/>
            <person name="Hossain A."/>
            <person name="Karabika E."/>
            <person name="Karaffa L."/>
            <person name="Karanyi Z."/>
            <person name="Krasevec N."/>
            <person name="Kuo A."/>
            <person name="Kusch H."/>
            <person name="LaButti K."/>
            <person name="Lagendijk E.L."/>
            <person name="Lapidus A."/>
            <person name="Levasseur A."/>
            <person name="Lindquist E."/>
            <person name="Lipzen A."/>
            <person name="Logrieco A.F."/>
            <person name="MacCabe A."/>
            <person name="Maekelae M.R."/>
            <person name="Malavazi I."/>
            <person name="Melin P."/>
            <person name="Meyer V."/>
            <person name="Mielnichuk N."/>
            <person name="Miskei M."/>
            <person name="Molnar A.P."/>
            <person name="Mule G."/>
            <person name="Ngan C.Y."/>
            <person name="Orejas M."/>
            <person name="Orosz E."/>
            <person name="Ouedraogo J.P."/>
            <person name="Overkamp K.M."/>
            <person name="Park H.-S."/>
            <person name="Perrone G."/>
            <person name="Piumi F."/>
            <person name="Punt P.J."/>
            <person name="Ram A.F."/>
            <person name="Ramon A."/>
            <person name="Rauscher S."/>
            <person name="Record E."/>
            <person name="Riano-Pachon D.M."/>
            <person name="Robert V."/>
            <person name="Roehrig J."/>
            <person name="Ruller R."/>
            <person name="Salamov A."/>
            <person name="Salih N.S."/>
            <person name="Samson R.A."/>
            <person name="Sandor E."/>
            <person name="Sanguinetti M."/>
            <person name="Schuetze T."/>
            <person name="Sepcic K."/>
            <person name="Shelest E."/>
            <person name="Sherlock G."/>
            <person name="Sophianopoulou V."/>
            <person name="Squina F.M."/>
            <person name="Sun H."/>
            <person name="Susca A."/>
            <person name="Todd R.B."/>
            <person name="Tsang A."/>
            <person name="Unkles S.E."/>
            <person name="van de Wiele N."/>
            <person name="van Rossen-Uffink D."/>
            <person name="Oliveira J.V."/>
            <person name="Vesth T.C."/>
            <person name="Visser J."/>
            <person name="Yu J.-H."/>
            <person name="Zhou M."/>
            <person name="Andersen M.R."/>
            <person name="Archer D.B."/>
            <person name="Baker S.E."/>
            <person name="Benoit I."/>
            <person name="Brakhage A.A."/>
            <person name="Braus G.H."/>
            <person name="Fischer R."/>
            <person name="Frisvad J.C."/>
            <person name="Goldman G.H."/>
            <person name="Houbraken J."/>
            <person name="Oakley B."/>
            <person name="Pocsi I."/>
            <person name="Scazzocchio C."/>
            <person name="Seiboth B."/>
            <person name="vanKuyk P.A."/>
            <person name="Wortman J."/>
            <person name="Dyer P.S."/>
            <person name="Grigoriev I.V."/>
        </authorList>
    </citation>
    <scope>NUCLEOTIDE SEQUENCE [LARGE SCALE GENOMIC DNA]</scope>
    <source>
        <strain evidence="13">CBS 506.65</strain>
    </source>
</reference>
<dbReference type="InterPro" id="IPR036397">
    <property type="entry name" value="RNaseH_sf"/>
</dbReference>
<dbReference type="FunFam" id="3.30.420.10:FF:000090">
    <property type="entry name" value="Ribonuclease H"/>
    <property type="match status" value="1"/>
</dbReference>
<evidence type="ECO:0000256" key="5">
    <source>
        <dbReference type="ARBA" id="ARBA00022722"/>
    </source>
</evidence>
<dbReference type="CDD" id="cd09280">
    <property type="entry name" value="RNase_HI_eukaryote_like"/>
    <property type="match status" value="1"/>
</dbReference>
<keyword evidence="7" id="KW-0255">Endonuclease</keyword>
<accession>A0A1L9SAI5</accession>
<dbReference type="GO" id="GO:0000287">
    <property type="term" value="F:magnesium ion binding"/>
    <property type="evidence" value="ECO:0007669"/>
    <property type="project" value="InterPro"/>
</dbReference>
<dbReference type="Gene3D" id="3.40.970.10">
    <property type="entry name" value="Ribonuclease H1, N-terminal domain"/>
    <property type="match status" value="2"/>
</dbReference>
<dbReference type="PROSITE" id="PS50879">
    <property type="entry name" value="RNASE_H_1"/>
    <property type="match status" value="1"/>
</dbReference>
<dbReference type="AlphaFoldDB" id="A0A1L9SAI5"/>
<dbReference type="GO" id="GO:0004523">
    <property type="term" value="F:RNA-DNA hybrid ribonuclease activity"/>
    <property type="evidence" value="ECO:0007669"/>
    <property type="project" value="UniProtKB-EC"/>
</dbReference>
<dbReference type="InterPro" id="IPR012337">
    <property type="entry name" value="RNaseH-like_sf"/>
</dbReference>
<dbReference type="EMBL" id="KV878349">
    <property type="protein sequence ID" value="OJJ44151.1"/>
    <property type="molecule type" value="Genomic_DNA"/>
</dbReference>
<keyword evidence="13" id="KW-1185">Reference proteome</keyword>
<keyword evidence="9" id="KW-0460">Magnesium</keyword>
<dbReference type="PANTHER" id="PTHR10642">
    <property type="entry name" value="RIBONUCLEASE H1"/>
    <property type="match status" value="1"/>
</dbReference>
<dbReference type="PIRSF" id="PIRSF036852">
    <property type="entry name" value="Ribonuclease_H1_euk"/>
    <property type="match status" value="1"/>
</dbReference>
<dbReference type="VEuPathDB" id="FungiDB:ASPZODRAFT_840718"/>
<evidence type="ECO:0000256" key="7">
    <source>
        <dbReference type="ARBA" id="ARBA00022759"/>
    </source>
</evidence>
<evidence type="ECO:0000256" key="4">
    <source>
        <dbReference type="ARBA" id="ARBA00012180"/>
    </source>
</evidence>
<evidence type="ECO:0000313" key="12">
    <source>
        <dbReference type="EMBL" id="OJJ44151.1"/>
    </source>
</evidence>
<evidence type="ECO:0000256" key="8">
    <source>
        <dbReference type="ARBA" id="ARBA00022801"/>
    </source>
</evidence>
<dbReference type="Pfam" id="PF01693">
    <property type="entry name" value="Cauli_VI"/>
    <property type="match status" value="2"/>
</dbReference>
<name>A0A1L9SAI5_9EURO</name>
<dbReference type="InterPro" id="IPR002156">
    <property type="entry name" value="RNaseH_domain"/>
</dbReference>
<dbReference type="FunFam" id="3.40.970.10:FF:000001">
    <property type="entry name" value="Ribonuclease H1"/>
    <property type="match status" value="2"/>
</dbReference>
<dbReference type="OrthoDB" id="407198at2759"/>
<feature type="region of interest" description="Disordered" evidence="10">
    <location>
        <begin position="1"/>
        <end position="26"/>
    </location>
</feature>
<comment type="catalytic activity">
    <reaction evidence="1">
        <text>Endonucleolytic cleavage to 5'-phosphomonoester.</text>
        <dbReference type="EC" id="3.1.26.4"/>
    </reaction>
</comment>
<comment type="cofactor">
    <cofactor evidence="2">
        <name>Mg(2+)</name>
        <dbReference type="ChEBI" id="CHEBI:18420"/>
    </cofactor>
</comment>
<dbReference type="EC" id="3.1.26.4" evidence="4"/>
<dbReference type="SUPFAM" id="SSF55658">
    <property type="entry name" value="L9 N-domain-like"/>
    <property type="match status" value="2"/>
</dbReference>
<dbReference type="STRING" id="1073090.A0A1L9SAI5"/>
<dbReference type="InterPro" id="IPR050092">
    <property type="entry name" value="RNase_H"/>
</dbReference>
<protein>
    <recommendedName>
        <fullName evidence="4">ribonuclease H</fullName>
        <ecNumber evidence="4">3.1.26.4</ecNumber>
    </recommendedName>
</protein>
<feature type="compositionally biased region" description="Low complexity" evidence="10">
    <location>
        <begin position="1"/>
        <end position="17"/>
    </location>
</feature>
<dbReference type="Proteomes" id="UP000184188">
    <property type="component" value="Unassembled WGS sequence"/>
</dbReference>
<organism evidence="12 13">
    <name type="scientific">Penicilliopsis zonata CBS 506.65</name>
    <dbReference type="NCBI Taxonomy" id="1073090"/>
    <lineage>
        <taxon>Eukaryota</taxon>
        <taxon>Fungi</taxon>
        <taxon>Dikarya</taxon>
        <taxon>Ascomycota</taxon>
        <taxon>Pezizomycotina</taxon>
        <taxon>Eurotiomycetes</taxon>
        <taxon>Eurotiomycetidae</taxon>
        <taxon>Eurotiales</taxon>
        <taxon>Aspergillaceae</taxon>
        <taxon>Penicilliopsis</taxon>
    </lineage>
</organism>
<keyword evidence="6" id="KW-0479">Metal-binding</keyword>
<dbReference type="PANTHER" id="PTHR10642:SF26">
    <property type="entry name" value="RIBONUCLEASE H1"/>
    <property type="match status" value="1"/>
</dbReference>
<dbReference type="SUPFAM" id="SSF53098">
    <property type="entry name" value="Ribonuclease H-like"/>
    <property type="match status" value="1"/>
</dbReference>
<dbReference type="GO" id="GO:0003676">
    <property type="term" value="F:nucleic acid binding"/>
    <property type="evidence" value="ECO:0007669"/>
    <property type="project" value="InterPro"/>
</dbReference>
<dbReference type="GeneID" id="34616721"/>
<dbReference type="Pfam" id="PF00075">
    <property type="entry name" value="RNase_H"/>
    <property type="match status" value="1"/>
</dbReference>
<dbReference type="InterPro" id="IPR017067">
    <property type="entry name" value="RNase_H1_euk"/>
</dbReference>
<evidence type="ECO:0000259" key="11">
    <source>
        <dbReference type="PROSITE" id="PS50879"/>
    </source>
</evidence>
<evidence type="ECO:0000256" key="1">
    <source>
        <dbReference type="ARBA" id="ARBA00000077"/>
    </source>
</evidence>
<dbReference type="InterPro" id="IPR011320">
    <property type="entry name" value="RNase_H1_N"/>
</dbReference>
<evidence type="ECO:0000256" key="10">
    <source>
        <dbReference type="SAM" id="MobiDB-lite"/>
    </source>
</evidence>
<dbReference type="GO" id="GO:0043137">
    <property type="term" value="P:DNA replication, removal of RNA primer"/>
    <property type="evidence" value="ECO:0007669"/>
    <property type="project" value="TreeGrafter"/>
</dbReference>
<keyword evidence="8" id="KW-0378">Hydrolase</keyword>
<comment type="similarity">
    <text evidence="3">Belongs to the RNase H family.</text>
</comment>
<keyword evidence="5" id="KW-0540">Nuclease</keyword>
<dbReference type="InterPro" id="IPR037056">
    <property type="entry name" value="RNase_H1_N_sf"/>
</dbReference>
<evidence type="ECO:0000256" key="3">
    <source>
        <dbReference type="ARBA" id="ARBA00005300"/>
    </source>
</evidence>
<evidence type="ECO:0000256" key="2">
    <source>
        <dbReference type="ARBA" id="ARBA00001946"/>
    </source>
</evidence>
<dbReference type="Gene3D" id="3.30.420.10">
    <property type="entry name" value="Ribonuclease H-like superfamily/Ribonuclease H"/>
    <property type="match status" value="1"/>
</dbReference>
<gene>
    <name evidence="12" type="ORF">ASPZODRAFT_840718</name>
</gene>
<sequence>MNATTPSPHRSSPASAAGTKRKRSSAGKYYAVKAGFEPGVYYEWNECLAQVTGYKGAVFQAFPTLEEANAFLSGVQLPSGNKKNVQENEHTRYYGIQRGRVPGVYTDWAKAQDQIKGFTRPRYKKFSTRQEAEEFVRAGQGTAAFSSAPFVPPGLMNEPPKDEAGATLEPGEGLLPPGAEDQFDPNVILDPATGKVVYKTAAQKIATKTKVTGPPGMLRIYTDGSSLRNGSKLASAGVGVYFGPGDERNVSEPLKGSRQTNQRAELTAILRAIDIAPRHRDVTIFTDSRYAIDCVTVWYIKWRRNHWMTADNKPVENKDLLKVKTLFQWIKGHAKDPGNEAADRLAVNGARIGVSEKREALEAIEDVPDEAFDDEEDI</sequence>
<evidence type="ECO:0000256" key="9">
    <source>
        <dbReference type="ARBA" id="ARBA00022842"/>
    </source>
</evidence>
<evidence type="ECO:0000313" key="13">
    <source>
        <dbReference type="Proteomes" id="UP000184188"/>
    </source>
</evidence>
<proteinExistence type="inferred from homology"/>